<sequence>MENKSDKRTRWLHIRLTEREQQKIRDKHKQSTSRKLSDYARKVLLDKTIKVKQRNQSLDDFMAEMIQLRNELNAIGNNYNQVVKKLHMLKDFSDVKSWLLLHESAHQMLQQKVAEIKSKINQIDDQWLQG</sequence>
<dbReference type="KEGG" id="pgin:FRZ67_19420"/>
<keyword evidence="2" id="KW-1185">Reference proteome</keyword>
<organism evidence="1 2">
    <name type="scientific">Panacibacter ginsenosidivorans</name>
    <dbReference type="NCBI Taxonomy" id="1813871"/>
    <lineage>
        <taxon>Bacteria</taxon>
        <taxon>Pseudomonadati</taxon>
        <taxon>Bacteroidota</taxon>
        <taxon>Chitinophagia</taxon>
        <taxon>Chitinophagales</taxon>
        <taxon>Chitinophagaceae</taxon>
        <taxon>Panacibacter</taxon>
    </lineage>
</organism>
<gene>
    <name evidence="1" type="ORF">FRZ67_19420</name>
</gene>
<evidence type="ECO:0000313" key="2">
    <source>
        <dbReference type="Proteomes" id="UP000321533"/>
    </source>
</evidence>
<protein>
    <submittedName>
        <fullName evidence="1">Plasmid mobilization relaxosome protein MobC</fullName>
    </submittedName>
</protein>
<reference evidence="1 2" key="1">
    <citation type="journal article" date="2016" name="Int. J. Syst. Evol. Microbiol.">
        <title>Panacibacter ginsenosidivorans gen. nov., sp. nov., with ginsenoside converting activity isolated from soil of a ginseng field.</title>
        <authorList>
            <person name="Siddiqi M.Z."/>
            <person name="Muhammad Shafi S."/>
            <person name="Choi K.D."/>
            <person name="Im W.T."/>
        </authorList>
    </citation>
    <scope>NUCLEOTIDE SEQUENCE [LARGE SCALE GENOMIC DNA]</scope>
    <source>
        <strain evidence="1 2">Gsoil1550</strain>
    </source>
</reference>
<dbReference type="Proteomes" id="UP000321533">
    <property type="component" value="Chromosome"/>
</dbReference>
<dbReference type="EMBL" id="CP042435">
    <property type="protein sequence ID" value="QEC70291.1"/>
    <property type="molecule type" value="Genomic_DNA"/>
</dbReference>
<proteinExistence type="predicted"/>
<accession>A0A5B8VGS9</accession>
<dbReference type="InterPro" id="IPR045788">
    <property type="entry name" value="MobC_2"/>
</dbReference>
<evidence type="ECO:0000313" key="1">
    <source>
        <dbReference type="EMBL" id="QEC70291.1"/>
    </source>
</evidence>
<dbReference type="Pfam" id="PF19514">
    <property type="entry name" value="MobC_2"/>
    <property type="match status" value="1"/>
</dbReference>
<dbReference type="AlphaFoldDB" id="A0A5B8VGS9"/>
<name>A0A5B8VGS9_9BACT</name>
<dbReference type="OrthoDB" id="950459at2"/>